<reference evidence="3 4" key="1">
    <citation type="submission" date="2018-11" db="EMBL/GenBank/DDBJ databases">
        <title>Genome squencing of methanotrophic bacteria isolated from alkaline groundwater in Korea.</title>
        <authorList>
            <person name="Nguyen L.N."/>
        </authorList>
    </citation>
    <scope>NUCLEOTIDE SEQUENCE [LARGE SCALE GENOMIC DNA]</scope>
    <source>
        <strain evidence="3 4">GW6</strain>
    </source>
</reference>
<name>A0A3G8M2R5_9HYPH</name>
<dbReference type="InterPro" id="IPR019225">
    <property type="entry name" value="DUF2155"/>
</dbReference>
<dbReference type="Pfam" id="PF09923">
    <property type="entry name" value="DUF2155"/>
    <property type="match status" value="1"/>
</dbReference>
<dbReference type="RefSeq" id="WP_124737847.1">
    <property type="nucleotide sequence ID" value="NZ_CP034086.1"/>
</dbReference>
<protein>
    <submittedName>
        <fullName evidence="3">DUF2155 domain-containing protein</fullName>
    </submittedName>
</protein>
<evidence type="ECO:0000313" key="3">
    <source>
        <dbReference type="EMBL" id="AZG76007.1"/>
    </source>
</evidence>
<keyword evidence="2" id="KW-0732">Signal</keyword>
<feature type="signal peptide" evidence="2">
    <location>
        <begin position="1"/>
        <end position="24"/>
    </location>
</feature>
<feature type="compositionally biased region" description="Low complexity" evidence="1">
    <location>
        <begin position="149"/>
        <end position="172"/>
    </location>
</feature>
<feature type="compositionally biased region" description="Low complexity" evidence="1">
    <location>
        <begin position="201"/>
        <end position="222"/>
    </location>
</feature>
<proteinExistence type="predicted"/>
<organism evidence="3 4">
    <name type="scientific">Methylocystis rosea</name>
    <dbReference type="NCBI Taxonomy" id="173366"/>
    <lineage>
        <taxon>Bacteria</taxon>
        <taxon>Pseudomonadati</taxon>
        <taxon>Pseudomonadota</taxon>
        <taxon>Alphaproteobacteria</taxon>
        <taxon>Hyphomicrobiales</taxon>
        <taxon>Methylocystaceae</taxon>
        <taxon>Methylocystis</taxon>
    </lineage>
</organism>
<dbReference type="AlphaFoldDB" id="A0A3G8M2R5"/>
<sequence length="251" mass="26342">MKLPLSLTPAAVGAWALFAVAASAEPIRHPTAIFAGLDKTTGRIINFDVAIDETVQFGALQVTPRVCNTRPQTETPQTTSFVEVDELILKPERRGDPKPESVKTDAKQEAKRVFSGWMFAASPGLHGVEHPVYDVWLVDCKGGKETVAPPAEAAAPAAPPAEAEATAAPEGASGKKRRSRRVEPTAPPPMENQPIGPVDQAAPAPVEPEAAPAPAEDPAASPGGRKKKKRRAEQPSPAAAPPPASSPLFPF</sequence>
<gene>
    <name evidence="3" type="ORF">EHO51_04255</name>
</gene>
<dbReference type="KEGG" id="mros:EHO51_04255"/>
<evidence type="ECO:0000313" key="4">
    <source>
        <dbReference type="Proteomes" id="UP000273982"/>
    </source>
</evidence>
<evidence type="ECO:0000256" key="2">
    <source>
        <dbReference type="SAM" id="SignalP"/>
    </source>
</evidence>
<feature type="region of interest" description="Disordered" evidence="1">
    <location>
        <begin position="149"/>
        <end position="251"/>
    </location>
</feature>
<feature type="compositionally biased region" description="Pro residues" evidence="1">
    <location>
        <begin position="238"/>
        <end position="251"/>
    </location>
</feature>
<accession>A0A3G8M2R5</accession>
<dbReference type="Proteomes" id="UP000273982">
    <property type="component" value="Chromosome"/>
</dbReference>
<evidence type="ECO:0000256" key="1">
    <source>
        <dbReference type="SAM" id="MobiDB-lite"/>
    </source>
</evidence>
<dbReference type="EMBL" id="CP034086">
    <property type="protein sequence ID" value="AZG76007.1"/>
    <property type="molecule type" value="Genomic_DNA"/>
</dbReference>
<feature type="chain" id="PRO_5018151982" evidence="2">
    <location>
        <begin position="25"/>
        <end position="251"/>
    </location>
</feature>